<keyword evidence="4" id="KW-0347">Helicase</keyword>
<feature type="coiled-coil region" evidence="6">
    <location>
        <begin position="95"/>
        <end position="122"/>
    </location>
</feature>
<feature type="coiled-coil region" evidence="6">
    <location>
        <begin position="193"/>
        <end position="220"/>
    </location>
</feature>
<dbReference type="InterPro" id="IPR047187">
    <property type="entry name" value="SF1_C_Upf1"/>
</dbReference>
<evidence type="ECO:0000256" key="5">
    <source>
        <dbReference type="ARBA" id="ARBA00022840"/>
    </source>
</evidence>
<evidence type="ECO:0000259" key="7">
    <source>
        <dbReference type="Pfam" id="PF13086"/>
    </source>
</evidence>
<dbReference type="GO" id="GO:0016787">
    <property type="term" value="F:hydrolase activity"/>
    <property type="evidence" value="ECO:0007669"/>
    <property type="project" value="UniProtKB-KW"/>
</dbReference>
<evidence type="ECO:0000313" key="9">
    <source>
        <dbReference type="EMBL" id="SHG63586.1"/>
    </source>
</evidence>
<name>A0A1M5LF57_STRHI</name>
<proteinExistence type="inferred from homology"/>
<protein>
    <submittedName>
        <fullName evidence="9">AAA domain-containing protein</fullName>
    </submittedName>
</protein>
<dbReference type="SUPFAM" id="SSF52540">
    <property type="entry name" value="P-loop containing nucleoside triphosphate hydrolases"/>
    <property type="match status" value="1"/>
</dbReference>
<comment type="similarity">
    <text evidence="1">Belongs to the DNA2/NAM7 helicase family.</text>
</comment>
<dbReference type="Pfam" id="PF13086">
    <property type="entry name" value="AAA_11"/>
    <property type="match status" value="1"/>
</dbReference>
<keyword evidence="2" id="KW-0547">Nucleotide-binding</keyword>
<dbReference type="STRING" id="2017.SAMN05444320_11188"/>
<dbReference type="CDD" id="cd18808">
    <property type="entry name" value="SF1_C_Upf1"/>
    <property type="match status" value="1"/>
</dbReference>
<organism evidence="9 10">
    <name type="scientific">Streptoalloteichus hindustanus</name>
    <dbReference type="NCBI Taxonomy" id="2017"/>
    <lineage>
        <taxon>Bacteria</taxon>
        <taxon>Bacillati</taxon>
        <taxon>Actinomycetota</taxon>
        <taxon>Actinomycetes</taxon>
        <taxon>Pseudonocardiales</taxon>
        <taxon>Pseudonocardiaceae</taxon>
        <taxon>Streptoalloteichus</taxon>
    </lineage>
</organism>
<gene>
    <name evidence="9" type="ORF">SAMN05444320_11188</name>
</gene>
<dbReference type="InterPro" id="IPR027417">
    <property type="entry name" value="P-loop_NTPase"/>
</dbReference>
<dbReference type="AlphaFoldDB" id="A0A1M5LF57"/>
<dbReference type="PANTHER" id="PTHR43788">
    <property type="entry name" value="DNA2/NAM7 HELICASE FAMILY MEMBER"/>
    <property type="match status" value="1"/>
</dbReference>
<dbReference type="Pfam" id="PF13087">
    <property type="entry name" value="AAA_12"/>
    <property type="match status" value="1"/>
</dbReference>
<evidence type="ECO:0000256" key="6">
    <source>
        <dbReference type="SAM" id="Coils"/>
    </source>
</evidence>
<dbReference type="PANTHER" id="PTHR43788:SF8">
    <property type="entry name" value="DNA-BINDING PROTEIN SMUBP-2"/>
    <property type="match status" value="1"/>
</dbReference>
<dbReference type="InterPro" id="IPR041677">
    <property type="entry name" value="DNA2/NAM7_AAA_11"/>
</dbReference>
<evidence type="ECO:0000256" key="1">
    <source>
        <dbReference type="ARBA" id="ARBA00007913"/>
    </source>
</evidence>
<accession>A0A1M5LF57</accession>
<dbReference type="InterPro" id="IPR041679">
    <property type="entry name" value="DNA2/NAM7-like_C"/>
</dbReference>
<dbReference type="Proteomes" id="UP000184501">
    <property type="component" value="Unassembled WGS sequence"/>
</dbReference>
<evidence type="ECO:0000259" key="8">
    <source>
        <dbReference type="Pfam" id="PF13087"/>
    </source>
</evidence>
<evidence type="ECO:0000256" key="2">
    <source>
        <dbReference type="ARBA" id="ARBA00022741"/>
    </source>
</evidence>
<dbReference type="InterPro" id="IPR050534">
    <property type="entry name" value="Coronavir_polyprotein_1ab"/>
</dbReference>
<dbReference type="GO" id="GO:0005524">
    <property type="term" value="F:ATP binding"/>
    <property type="evidence" value="ECO:0007669"/>
    <property type="project" value="UniProtKB-KW"/>
</dbReference>
<sequence>MDACWYRRPEDAVESVEDLLASGVRVADDPRYGLWAILKEYEVTPPSCSWFEAVSAFHEALARAASCQAERQCVYDLLGREAHVESERLLAQESLGNVQQQIAEVRSHAEEAERVRSDWQAERERRHRLRVEHQSFRPGLLEWLTTWGSAMREWRQRDGVLAHDVTVADQTLLALRADHSRLSEDVRRLTHVAVAQQEALRRWEQELADVRASLHSARAALGRHFPDETWWKNREHREKSALWTDPAWNDARTSLFLAALRLHKAFLQHAATQMRQSLQGAMDLLSGEAPRDLPEDAALAAWRALFFVVPVVSTTFASFARLFAHLGRETLGWLLVDEAGQATPQSAVGALWRSKRAVVVGDPLQLEPITTLPFRAEQAIRLDHGVDEQWLSCRTSVQRLADRLTPLGTWLPEDDGKIWVGAPLTVHRRCDGPMFGIVNDIAYGGLMINGTNEKNSGRFREKFPSLPPSKWINVVSSGSQGHWIPDEGRHLDRILTVLRDLRFDMAQVMVIAPFRDIARRVRSRAERYPGLVAGTIHTAQGKQADIVILVLGSDPQRHGARRWAASKPNLLNVAVSRAKRRLYVIGDRRAWAQNRYFDVLSARLPDSTPR</sequence>
<feature type="domain" description="DNA2/NAM7 helicase-like C-terminal" evidence="8">
    <location>
        <begin position="485"/>
        <end position="588"/>
    </location>
</feature>
<dbReference type="EMBL" id="FQVN01000011">
    <property type="protein sequence ID" value="SHG63586.1"/>
    <property type="molecule type" value="Genomic_DNA"/>
</dbReference>
<reference evidence="9 10" key="1">
    <citation type="submission" date="2016-11" db="EMBL/GenBank/DDBJ databases">
        <authorList>
            <person name="Jaros S."/>
            <person name="Januszkiewicz K."/>
            <person name="Wedrychowicz H."/>
        </authorList>
    </citation>
    <scope>NUCLEOTIDE SEQUENCE [LARGE SCALE GENOMIC DNA]</scope>
    <source>
        <strain evidence="9 10">DSM 44523</strain>
    </source>
</reference>
<keyword evidence="10" id="KW-1185">Reference proteome</keyword>
<dbReference type="Gene3D" id="3.40.50.300">
    <property type="entry name" value="P-loop containing nucleotide triphosphate hydrolases"/>
    <property type="match status" value="2"/>
</dbReference>
<dbReference type="GO" id="GO:0043139">
    <property type="term" value="F:5'-3' DNA helicase activity"/>
    <property type="evidence" value="ECO:0007669"/>
    <property type="project" value="TreeGrafter"/>
</dbReference>
<evidence type="ECO:0000256" key="3">
    <source>
        <dbReference type="ARBA" id="ARBA00022801"/>
    </source>
</evidence>
<evidence type="ECO:0000256" key="4">
    <source>
        <dbReference type="ARBA" id="ARBA00022806"/>
    </source>
</evidence>
<keyword evidence="3" id="KW-0378">Hydrolase</keyword>
<feature type="domain" description="DNA2/NAM7 helicase helicase" evidence="7">
    <location>
        <begin position="305"/>
        <end position="370"/>
    </location>
</feature>
<keyword evidence="6" id="KW-0175">Coiled coil</keyword>
<evidence type="ECO:0000313" key="10">
    <source>
        <dbReference type="Proteomes" id="UP000184501"/>
    </source>
</evidence>
<keyword evidence="5" id="KW-0067">ATP-binding</keyword>